<organism evidence="1 2">
    <name type="scientific">Panicum miliaceum</name>
    <name type="common">Proso millet</name>
    <name type="synonym">Broomcorn millet</name>
    <dbReference type="NCBI Taxonomy" id="4540"/>
    <lineage>
        <taxon>Eukaryota</taxon>
        <taxon>Viridiplantae</taxon>
        <taxon>Streptophyta</taxon>
        <taxon>Embryophyta</taxon>
        <taxon>Tracheophyta</taxon>
        <taxon>Spermatophyta</taxon>
        <taxon>Magnoliopsida</taxon>
        <taxon>Liliopsida</taxon>
        <taxon>Poales</taxon>
        <taxon>Poaceae</taxon>
        <taxon>PACMAD clade</taxon>
        <taxon>Panicoideae</taxon>
        <taxon>Panicodae</taxon>
        <taxon>Paniceae</taxon>
        <taxon>Panicinae</taxon>
        <taxon>Panicum</taxon>
        <taxon>Panicum sect. Panicum</taxon>
    </lineage>
</organism>
<sequence>MFGRPNGLAILSDVRTACLDVRTSEKSVTTTIPSPHLSPLPPLAAAAGPLLRALPATQVNQSTGPFHALLCVGQFFSPEADAEGAPGDVADYLEGRAAVPIPTTSPATTARRRRGCCRRQPLVLDPHGYDPVVAELVAEIKPRYHIAGTKGVFYSREQYVNDSSAHLPALLDLLLLETKKSRAQHK</sequence>
<dbReference type="PANTHER" id="PTHR12072:SF4">
    <property type="entry name" value="CWF19-LIKE PROTEIN 1"/>
    <property type="match status" value="1"/>
</dbReference>
<gene>
    <name evidence="1" type="ORF">C2845_PM03G32820</name>
</gene>
<evidence type="ECO:0000313" key="1">
    <source>
        <dbReference type="EMBL" id="RLN36310.1"/>
    </source>
</evidence>
<comment type="caution">
    <text evidence="1">The sequence shown here is derived from an EMBL/GenBank/DDBJ whole genome shotgun (WGS) entry which is preliminary data.</text>
</comment>
<name>A0A3L6TGU2_PANMI</name>
<dbReference type="InterPro" id="IPR040194">
    <property type="entry name" value="Cwf19-like"/>
</dbReference>
<evidence type="ECO:0000313" key="2">
    <source>
        <dbReference type="Proteomes" id="UP000275267"/>
    </source>
</evidence>
<keyword evidence="2" id="KW-1185">Reference proteome</keyword>
<dbReference type="STRING" id="4540.A0A3L6TGU2"/>
<proteinExistence type="predicted"/>
<dbReference type="PANTHER" id="PTHR12072">
    <property type="entry name" value="CWF19, CELL CYCLE CONTROL PROTEIN"/>
    <property type="match status" value="1"/>
</dbReference>
<dbReference type="Proteomes" id="UP000275267">
    <property type="component" value="Unassembled WGS sequence"/>
</dbReference>
<dbReference type="GO" id="GO:0000398">
    <property type="term" value="P:mRNA splicing, via spliceosome"/>
    <property type="evidence" value="ECO:0007669"/>
    <property type="project" value="TreeGrafter"/>
</dbReference>
<accession>A0A3L6TGU2</accession>
<reference evidence="2" key="1">
    <citation type="journal article" date="2019" name="Nat. Commun.">
        <title>The genome of broomcorn millet.</title>
        <authorList>
            <person name="Zou C."/>
            <person name="Miki D."/>
            <person name="Li D."/>
            <person name="Tang Q."/>
            <person name="Xiao L."/>
            <person name="Rajput S."/>
            <person name="Deng P."/>
            <person name="Jia W."/>
            <person name="Huang R."/>
            <person name="Zhang M."/>
            <person name="Sun Y."/>
            <person name="Hu J."/>
            <person name="Fu X."/>
            <person name="Schnable P.S."/>
            <person name="Li F."/>
            <person name="Zhang H."/>
            <person name="Feng B."/>
            <person name="Zhu X."/>
            <person name="Liu R."/>
            <person name="Schnable J.C."/>
            <person name="Zhu J.-K."/>
            <person name="Zhang H."/>
        </authorList>
    </citation>
    <scope>NUCLEOTIDE SEQUENCE [LARGE SCALE GENOMIC DNA]</scope>
</reference>
<dbReference type="EMBL" id="PQIB02000002">
    <property type="protein sequence ID" value="RLN36310.1"/>
    <property type="molecule type" value="Genomic_DNA"/>
</dbReference>
<dbReference type="GO" id="GO:0061632">
    <property type="term" value="F:RNA lariat debranching enzyme activator activity"/>
    <property type="evidence" value="ECO:0007669"/>
    <property type="project" value="TreeGrafter"/>
</dbReference>
<dbReference type="OrthoDB" id="444325at2759"/>
<dbReference type="AlphaFoldDB" id="A0A3L6TGU2"/>
<protein>
    <submittedName>
        <fullName evidence="1">Zinc finger CCCH domain-containing protein 59</fullName>
    </submittedName>
</protein>
<dbReference type="GO" id="GO:0071014">
    <property type="term" value="C:post-mRNA release spliceosomal complex"/>
    <property type="evidence" value="ECO:0007669"/>
    <property type="project" value="TreeGrafter"/>
</dbReference>